<proteinExistence type="predicted"/>
<dbReference type="OMA" id="WEFINRR"/>
<name>E2B2N8_HARSA</name>
<evidence type="ECO:0000256" key="1">
    <source>
        <dbReference type="SAM" id="Coils"/>
    </source>
</evidence>
<dbReference type="EMBL" id="GL445202">
    <property type="protein sequence ID" value="EFN90042.1"/>
    <property type="molecule type" value="Genomic_DNA"/>
</dbReference>
<reference evidence="3 4" key="1">
    <citation type="journal article" date="2010" name="Science">
        <title>Genomic comparison of the ants Camponotus floridanus and Harpegnathos saltator.</title>
        <authorList>
            <person name="Bonasio R."/>
            <person name="Zhang G."/>
            <person name="Ye C."/>
            <person name="Mutti N.S."/>
            <person name="Fang X."/>
            <person name="Qin N."/>
            <person name="Donahue G."/>
            <person name="Yang P."/>
            <person name="Li Q."/>
            <person name="Li C."/>
            <person name="Zhang P."/>
            <person name="Huang Z."/>
            <person name="Berger S.L."/>
            <person name="Reinberg D."/>
            <person name="Wang J."/>
            <person name="Liebig J."/>
        </authorList>
    </citation>
    <scope>NUCLEOTIDE SEQUENCE [LARGE SCALE GENOMIC DNA]</scope>
    <source>
        <strain evidence="3 4">R22 G/1</strain>
    </source>
</reference>
<gene>
    <name evidence="3" type="ORF">EAI_12883</name>
</gene>
<feature type="compositionally biased region" description="Basic and acidic residues" evidence="2">
    <location>
        <begin position="1"/>
        <end position="10"/>
    </location>
</feature>
<organism evidence="4">
    <name type="scientific">Harpegnathos saltator</name>
    <name type="common">Jerdon's jumping ant</name>
    <dbReference type="NCBI Taxonomy" id="610380"/>
    <lineage>
        <taxon>Eukaryota</taxon>
        <taxon>Metazoa</taxon>
        <taxon>Ecdysozoa</taxon>
        <taxon>Arthropoda</taxon>
        <taxon>Hexapoda</taxon>
        <taxon>Insecta</taxon>
        <taxon>Pterygota</taxon>
        <taxon>Neoptera</taxon>
        <taxon>Endopterygota</taxon>
        <taxon>Hymenoptera</taxon>
        <taxon>Apocrita</taxon>
        <taxon>Aculeata</taxon>
        <taxon>Formicoidea</taxon>
        <taxon>Formicidae</taxon>
        <taxon>Ponerinae</taxon>
        <taxon>Ponerini</taxon>
        <taxon>Harpegnathos</taxon>
    </lineage>
</organism>
<feature type="coiled-coil region" evidence="1">
    <location>
        <begin position="100"/>
        <end position="139"/>
    </location>
</feature>
<evidence type="ECO:0000313" key="4">
    <source>
        <dbReference type="Proteomes" id="UP000008237"/>
    </source>
</evidence>
<feature type="region of interest" description="Disordered" evidence="2">
    <location>
        <begin position="1"/>
        <end position="23"/>
    </location>
</feature>
<keyword evidence="1" id="KW-0175">Coiled coil</keyword>
<evidence type="ECO:0000256" key="2">
    <source>
        <dbReference type="SAM" id="MobiDB-lite"/>
    </source>
</evidence>
<protein>
    <submittedName>
        <fullName evidence="3">Uncharacterized protein</fullName>
    </submittedName>
</protein>
<dbReference type="AlphaFoldDB" id="E2B2N8"/>
<keyword evidence="4" id="KW-1185">Reference proteome</keyword>
<dbReference type="Proteomes" id="UP000008237">
    <property type="component" value="Unassembled WGS sequence"/>
</dbReference>
<evidence type="ECO:0000313" key="3">
    <source>
        <dbReference type="EMBL" id="EFN90042.1"/>
    </source>
</evidence>
<dbReference type="STRING" id="610380.E2B2N8"/>
<accession>E2B2N8</accession>
<dbReference type="InParanoid" id="E2B2N8"/>
<sequence>MVEIKGNGDCREEEGEGEEERKTRIRWDKKAIEHFKKETEKILDTTGEELEEEQASEEWKWKKKGIGHKEWWDKSCTKMKRKVHREFRNWRRGRISREKYMEARKTLKEHVENRKRKKKEEEEEELRNLRNEREVWEFINRRRGKRKQVKNNIDKERLKEYFMELLEGIEENTKEERKFI</sequence>
<dbReference type="OrthoDB" id="7555409at2759"/>